<feature type="region of interest" description="Disordered" evidence="1">
    <location>
        <begin position="150"/>
        <end position="183"/>
    </location>
</feature>
<reference evidence="2" key="1">
    <citation type="submission" date="2020-08" db="EMBL/GenBank/DDBJ databases">
        <title>Multicomponent nature underlies the extraordinary mechanical properties of spider dragline silk.</title>
        <authorList>
            <person name="Kono N."/>
            <person name="Nakamura H."/>
            <person name="Mori M."/>
            <person name="Yoshida Y."/>
            <person name="Ohtoshi R."/>
            <person name="Malay A.D."/>
            <person name="Moran D.A.P."/>
            <person name="Tomita M."/>
            <person name="Numata K."/>
            <person name="Arakawa K."/>
        </authorList>
    </citation>
    <scope>NUCLEOTIDE SEQUENCE</scope>
</reference>
<evidence type="ECO:0000313" key="2">
    <source>
        <dbReference type="EMBL" id="GFY44821.1"/>
    </source>
</evidence>
<feature type="compositionally biased region" description="Acidic residues" evidence="1">
    <location>
        <begin position="257"/>
        <end position="266"/>
    </location>
</feature>
<evidence type="ECO:0000256" key="1">
    <source>
        <dbReference type="SAM" id="MobiDB-lite"/>
    </source>
</evidence>
<dbReference type="OrthoDB" id="10573142at2759"/>
<proteinExistence type="predicted"/>
<dbReference type="EMBL" id="BMAV01004422">
    <property type="protein sequence ID" value="GFY44821.1"/>
    <property type="molecule type" value="Genomic_DNA"/>
</dbReference>
<feature type="region of interest" description="Disordered" evidence="1">
    <location>
        <begin position="218"/>
        <end position="284"/>
    </location>
</feature>
<accession>A0A8X7BTZ3</accession>
<comment type="caution">
    <text evidence="2">The sequence shown here is derived from an EMBL/GenBank/DDBJ whole genome shotgun (WGS) entry which is preliminary data.</text>
</comment>
<feature type="compositionally biased region" description="Basic residues" evidence="1">
    <location>
        <begin position="230"/>
        <end position="239"/>
    </location>
</feature>
<feature type="compositionally biased region" description="Basic and acidic residues" evidence="1">
    <location>
        <begin position="267"/>
        <end position="284"/>
    </location>
</feature>
<organism evidence="2 3">
    <name type="scientific">Trichonephila inaurata madagascariensis</name>
    <dbReference type="NCBI Taxonomy" id="2747483"/>
    <lineage>
        <taxon>Eukaryota</taxon>
        <taxon>Metazoa</taxon>
        <taxon>Ecdysozoa</taxon>
        <taxon>Arthropoda</taxon>
        <taxon>Chelicerata</taxon>
        <taxon>Arachnida</taxon>
        <taxon>Araneae</taxon>
        <taxon>Araneomorphae</taxon>
        <taxon>Entelegynae</taxon>
        <taxon>Araneoidea</taxon>
        <taxon>Nephilidae</taxon>
        <taxon>Trichonephila</taxon>
        <taxon>Trichonephila inaurata</taxon>
    </lineage>
</organism>
<feature type="compositionally biased region" description="Acidic residues" evidence="1">
    <location>
        <begin position="51"/>
        <end position="70"/>
    </location>
</feature>
<dbReference type="AlphaFoldDB" id="A0A8X7BTZ3"/>
<name>A0A8X7BTZ3_9ARAC</name>
<evidence type="ECO:0000313" key="3">
    <source>
        <dbReference type="Proteomes" id="UP000886998"/>
    </source>
</evidence>
<gene>
    <name evidence="2" type="primary">NCL1_44386</name>
    <name evidence="2" type="ORF">TNIN_374481</name>
</gene>
<dbReference type="Proteomes" id="UP000886998">
    <property type="component" value="Unassembled WGS sequence"/>
</dbReference>
<sequence length="333" mass="36790">MDVLDYPLSYCSFYAQGNLIRHLAIHDPEASMAEKEEALKIGEPKGPGEQPDGEEEEVYYMEEEEEEDVDAPPFSGAVTISEQGTVQQTEDGQQVVVFEVIHLHPPGTAQSTTDELQVQPGASNGDATILPTLQEAPEDDDFANAVAEAIGEAVPTPSSPAPSTPARRRGRPRKTPVSTPTNELLKQIKVEEIKEEAVKDVASATRQGRKRKVLEIVEPQQEVQTESPKRGGRPVRSCRMRKDDSQVVSEVPTTSCEELEPSPETEELARREAEQERRRLEQKQKDMEECFGFNEDEEETETILAMPAVPGSQSVNMMEDGTLLVNLPNHTGT</sequence>
<feature type="region of interest" description="Disordered" evidence="1">
    <location>
        <begin position="40"/>
        <end position="76"/>
    </location>
</feature>
<keyword evidence="3" id="KW-1185">Reference proteome</keyword>
<protein>
    <submittedName>
        <fullName evidence="2">Uncharacterized protein</fullName>
    </submittedName>
</protein>